<evidence type="ECO:0000313" key="11">
    <source>
        <dbReference type="Proteomes" id="UP001169760"/>
    </source>
</evidence>
<evidence type="ECO:0000256" key="1">
    <source>
        <dbReference type="ARBA" id="ARBA00004117"/>
    </source>
</evidence>
<dbReference type="RefSeq" id="WP_216064239.1">
    <property type="nucleotide sequence ID" value="NZ_JAHKPP010000027.1"/>
</dbReference>
<evidence type="ECO:0000256" key="5">
    <source>
        <dbReference type="RuleBase" id="RU362116"/>
    </source>
</evidence>
<keyword evidence="4 5" id="KW-0975">Bacterial flagellum</keyword>
<feature type="domain" description="Flagellar hook protein FlgE D2" evidence="8">
    <location>
        <begin position="517"/>
        <end position="685"/>
    </location>
</feature>
<dbReference type="Pfam" id="PF07559">
    <property type="entry name" value="FlgE_D2"/>
    <property type="match status" value="1"/>
</dbReference>
<dbReference type="GO" id="GO:0071978">
    <property type="term" value="P:bacterial-type flagellum-dependent swarming motility"/>
    <property type="evidence" value="ECO:0007669"/>
    <property type="project" value="TreeGrafter"/>
</dbReference>
<evidence type="ECO:0000259" key="6">
    <source>
        <dbReference type="Pfam" id="PF00460"/>
    </source>
</evidence>
<comment type="caution">
    <text evidence="10">The sequence shown here is derived from an EMBL/GenBank/DDBJ whole genome shotgun (WGS) entry which is preliminary data.</text>
</comment>
<dbReference type="InterPro" id="IPR010930">
    <property type="entry name" value="Flg_bb/hook_C_dom"/>
</dbReference>
<gene>
    <name evidence="10" type="ORF">Q4521_00690</name>
</gene>
<keyword evidence="10" id="KW-0966">Cell projection</keyword>
<sequence>MPFDTALSGIRAASSDLSVTGNNIANASTTGFKASRAEFGDVYATSVLGAGVNAIGSGVQVQEVAQRFSQGNVGFTENELDLAINGNGFFVVSQQGETLYTRAGSFGLDDEGYVVNNTGAVLQGFSADGAGNIGGIQGDIRIQTSNLAPRQTTSVESLLNLDSTEPVLQTIGAEFSTAGTAVGVTQIGRQTAEKSTLLMDAITFPIQNLDTNPIIFDITLAGPTVGNNGTVTINLDSIDFSTSIDDLTELQQIVSSINSQLYSPNGGADPIDVVASVGTDGLGNPAILFESIYEGELTDISISIDPASDPGNVAALGLDDTNVGTTGIPSVSNGYPLQTVDIVGPDGNIVPFSIPAGTEAASTASRLNELPGISATARSEATLSGFTNASGNIVVSVNDIALVVDDLADLEAEINALSTSSLAGITATVNAAGTAITVTSAVGKDLKFAVSGGAGDAITVQGSTLSAAQTITAGGNGDTDAIVVGGAIDMVLEEGYSLENAVPQLTGIFQPFTANEFTPIVINAFDPTDQSTYNSATSMTIYDSLGNSHVMTQYFVKQDYDATDPTSVPNHWVMYARIDDADVGDPDTTLPPPANTQPTLASYDVYFNEDGSLNTLLTSDMLISNWTPVDADGNPNGALGPQNILAGGTQTVVEPPTSSNFVISLEGTTQFGSEFSVNDVSQNGFSTGRLSGLNIADNGTIFARFTNGQSLRLGQVVLADFSNQQGLQPTGNTMWAETFESGSPNVGTPGSAALGAVQAGALEESNVDLSEQLVNLIIAQRNFQASAKTIETADAVTQTIINLR</sequence>
<evidence type="ECO:0000259" key="7">
    <source>
        <dbReference type="Pfam" id="PF06429"/>
    </source>
</evidence>
<accession>A0AAW7X3K7</accession>
<comment type="subcellular location">
    <subcellularLocation>
        <location evidence="1 5">Bacterial flagellum basal body</location>
    </subcellularLocation>
</comment>
<feature type="domain" description="Flagellar basal-body/hook protein C-terminal" evidence="7">
    <location>
        <begin position="758"/>
        <end position="803"/>
    </location>
</feature>
<dbReference type="NCBIfam" id="TIGR03506">
    <property type="entry name" value="FlgEFG_subfam"/>
    <property type="match status" value="2"/>
</dbReference>
<evidence type="ECO:0000256" key="2">
    <source>
        <dbReference type="ARBA" id="ARBA00009677"/>
    </source>
</evidence>
<keyword evidence="10" id="KW-0969">Cilium</keyword>
<comment type="similarity">
    <text evidence="2 5">Belongs to the flagella basal body rod proteins family.</text>
</comment>
<keyword evidence="10" id="KW-0282">Flagellum</keyword>
<dbReference type="EMBL" id="JAUOPB010000001">
    <property type="protein sequence ID" value="MDO6420979.1"/>
    <property type="molecule type" value="Genomic_DNA"/>
</dbReference>
<feature type="domain" description="Flagellar basal body rod protein N-terminal" evidence="6">
    <location>
        <begin position="4"/>
        <end position="33"/>
    </location>
</feature>
<evidence type="ECO:0000256" key="3">
    <source>
        <dbReference type="ARBA" id="ARBA00019015"/>
    </source>
</evidence>
<organism evidence="10 11">
    <name type="scientific">Saccharophagus degradans</name>
    <dbReference type="NCBI Taxonomy" id="86304"/>
    <lineage>
        <taxon>Bacteria</taxon>
        <taxon>Pseudomonadati</taxon>
        <taxon>Pseudomonadota</taxon>
        <taxon>Gammaproteobacteria</taxon>
        <taxon>Cellvibrionales</taxon>
        <taxon>Cellvibrionaceae</taxon>
        <taxon>Saccharophagus</taxon>
    </lineage>
</organism>
<dbReference type="InterPro" id="IPR020013">
    <property type="entry name" value="Flagellar_FlgE/F/G"/>
</dbReference>
<dbReference type="GO" id="GO:0009425">
    <property type="term" value="C:bacterial-type flagellum basal body"/>
    <property type="evidence" value="ECO:0007669"/>
    <property type="project" value="UniProtKB-SubCell"/>
</dbReference>
<dbReference type="InterPro" id="IPR053967">
    <property type="entry name" value="LlgE_F_G-like_D1"/>
</dbReference>
<dbReference type="InterPro" id="IPR001444">
    <property type="entry name" value="Flag_bb_rod_N"/>
</dbReference>
<dbReference type="PANTHER" id="PTHR30435:SF1">
    <property type="entry name" value="FLAGELLAR HOOK PROTEIN FLGE"/>
    <property type="match status" value="1"/>
</dbReference>
<dbReference type="Pfam" id="PF06429">
    <property type="entry name" value="Flg_bbr_C"/>
    <property type="match status" value="1"/>
</dbReference>
<evidence type="ECO:0000259" key="8">
    <source>
        <dbReference type="Pfam" id="PF07559"/>
    </source>
</evidence>
<dbReference type="Proteomes" id="UP001169760">
    <property type="component" value="Unassembled WGS sequence"/>
</dbReference>
<dbReference type="GO" id="GO:0005829">
    <property type="term" value="C:cytosol"/>
    <property type="evidence" value="ECO:0007669"/>
    <property type="project" value="TreeGrafter"/>
</dbReference>
<proteinExistence type="inferred from homology"/>
<evidence type="ECO:0000259" key="9">
    <source>
        <dbReference type="Pfam" id="PF22692"/>
    </source>
</evidence>
<dbReference type="InterPro" id="IPR011491">
    <property type="entry name" value="FlgE_D2"/>
</dbReference>
<comment type="function">
    <text evidence="5">A flexible structure which links the flagellar filament to the drive apparatus in the basal body.</text>
</comment>
<protein>
    <recommendedName>
        <fullName evidence="3 5">Flagellar hook protein FlgE</fullName>
    </recommendedName>
</protein>
<evidence type="ECO:0000313" key="10">
    <source>
        <dbReference type="EMBL" id="MDO6420979.1"/>
    </source>
</evidence>
<dbReference type="Pfam" id="PF22692">
    <property type="entry name" value="LlgE_F_G_D1"/>
    <property type="match status" value="1"/>
</dbReference>
<name>A0AAW7X3K7_9GAMM</name>
<dbReference type="GO" id="GO:0009424">
    <property type="term" value="C:bacterial-type flagellum hook"/>
    <property type="evidence" value="ECO:0007669"/>
    <property type="project" value="TreeGrafter"/>
</dbReference>
<reference evidence="10" key="1">
    <citation type="submission" date="2023-07" db="EMBL/GenBank/DDBJ databases">
        <title>Genome content predicts the carbon catabolic preferences of heterotrophic bacteria.</title>
        <authorList>
            <person name="Gralka M."/>
        </authorList>
    </citation>
    <scope>NUCLEOTIDE SEQUENCE</scope>
    <source>
        <strain evidence="10">I3M17_2</strain>
    </source>
</reference>
<feature type="domain" description="Flagellar hook protein FlgE/F/G-like D1" evidence="9">
    <location>
        <begin position="83"/>
        <end position="143"/>
    </location>
</feature>
<evidence type="ECO:0000256" key="4">
    <source>
        <dbReference type="ARBA" id="ARBA00023143"/>
    </source>
</evidence>
<dbReference type="PANTHER" id="PTHR30435">
    <property type="entry name" value="FLAGELLAR PROTEIN"/>
    <property type="match status" value="1"/>
</dbReference>
<dbReference type="AlphaFoldDB" id="A0AAW7X3K7"/>
<dbReference type="Pfam" id="PF00460">
    <property type="entry name" value="Flg_bb_rod"/>
    <property type="match status" value="1"/>
</dbReference>